<evidence type="ECO:0000256" key="1">
    <source>
        <dbReference type="SAM" id="SignalP"/>
    </source>
</evidence>
<proteinExistence type="predicted"/>
<dbReference type="Proteomes" id="UP000652761">
    <property type="component" value="Unassembled WGS sequence"/>
</dbReference>
<keyword evidence="3" id="KW-1185">Reference proteome</keyword>
<feature type="chain" id="PRO_5032747193" evidence="1">
    <location>
        <begin position="20"/>
        <end position="133"/>
    </location>
</feature>
<feature type="signal peptide" evidence="1">
    <location>
        <begin position="1"/>
        <end position="19"/>
    </location>
</feature>
<evidence type="ECO:0000313" key="2">
    <source>
        <dbReference type="EMBL" id="MQM20127.1"/>
    </source>
</evidence>
<protein>
    <submittedName>
        <fullName evidence="2">Uncharacterized protein</fullName>
    </submittedName>
</protein>
<dbReference type="AlphaFoldDB" id="A0A843XM97"/>
<keyword evidence="1" id="KW-0732">Signal</keyword>
<gene>
    <name evidence="2" type="ORF">Taro_053142</name>
</gene>
<comment type="caution">
    <text evidence="2">The sequence shown here is derived from an EMBL/GenBank/DDBJ whole genome shotgun (WGS) entry which is preliminary data.</text>
</comment>
<dbReference type="EMBL" id="NMUH01009505">
    <property type="protein sequence ID" value="MQM20127.1"/>
    <property type="molecule type" value="Genomic_DNA"/>
</dbReference>
<evidence type="ECO:0000313" key="3">
    <source>
        <dbReference type="Proteomes" id="UP000652761"/>
    </source>
</evidence>
<organism evidence="2 3">
    <name type="scientific">Colocasia esculenta</name>
    <name type="common">Wild taro</name>
    <name type="synonym">Arum esculentum</name>
    <dbReference type="NCBI Taxonomy" id="4460"/>
    <lineage>
        <taxon>Eukaryota</taxon>
        <taxon>Viridiplantae</taxon>
        <taxon>Streptophyta</taxon>
        <taxon>Embryophyta</taxon>
        <taxon>Tracheophyta</taxon>
        <taxon>Spermatophyta</taxon>
        <taxon>Magnoliopsida</taxon>
        <taxon>Liliopsida</taxon>
        <taxon>Araceae</taxon>
        <taxon>Aroideae</taxon>
        <taxon>Colocasieae</taxon>
        <taxon>Colocasia</taxon>
    </lineage>
</organism>
<name>A0A843XM97_COLES</name>
<accession>A0A843XM97</accession>
<sequence length="133" mass="13930">FLSLSLSLSSSLSLPLSLSHSSTVGPVSTAASTVPQAPSYGHHHAAASAQATLRRHGLGILFQEEPNEVDSLYGGHTRAVGYSNCSCYGSDSFGNFEGGRASVVAMASASVAYERELVVAKKAASIARRLYRR</sequence>
<reference evidence="2" key="1">
    <citation type="submission" date="2017-07" db="EMBL/GenBank/DDBJ databases">
        <title>Taro Niue Genome Assembly and Annotation.</title>
        <authorList>
            <person name="Atibalentja N."/>
            <person name="Keating K."/>
            <person name="Fields C.J."/>
        </authorList>
    </citation>
    <scope>NUCLEOTIDE SEQUENCE</scope>
    <source>
        <strain evidence="2">Niue_2</strain>
        <tissue evidence="2">Leaf</tissue>
    </source>
</reference>
<feature type="non-terminal residue" evidence="2">
    <location>
        <position position="1"/>
    </location>
</feature>